<dbReference type="NCBIfam" id="TIGR03084">
    <property type="entry name" value="TIGR03084 family metal-binding protein"/>
    <property type="match status" value="1"/>
</dbReference>
<proteinExistence type="predicted"/>
<protein>
    <submittedName>
        <fullName evidence="3">TIGR03084 family protein</fullName>
    </submittedName>
</protein>
<dbReference type="InterPro" id="IPR017517">
    <property type="entry name" value="Maleyloyr_isom"/>
</dbReference>
<sequence>MHFFRPIAMLDREPRSARRPREDRDQMADLDALLSDFTAECADLERLVAPLDPGEWARPTPAPGWTIAHQIGHLAWTDEVATIAATDADAFAELLAAAAPRALTFVDEGADEAAATAPAELLARWRAGRTGLVAALRAVPAGTKLPWFGPPMSTASMISARIMETWAHGQDVADALGVDRIPTARLRTVAHIGVRTRNFAYSVHGKSAPATEFRVELTAPDGGVWTWGPEDAEQRVSGPAVDFCLLVTQRRHRDDLALRTIGPDAAGWLTIAQAFAGPAGNGRKAGQFN</sequence>
<keyword evidence="4" id="KW-1185">Reference proteome</keyword>
<dbReference type="AlphaFoldDB" id="A0A6G9YVG2"/>
<dbReference type="SUPFAM" id="SSF109854">
    <property type="entry name" value="DinB/YfiT-like putative metalloenzymes"/>
    <property type="match status" value="1"/>
</dbReference>
<evidence type="ECO:0000313" key="4">
    <source>
        <dbReference type="Proteomes" id="UP000503540"/>
    </source>
</evidence>
<reference evidence="3 4" key="1">
    <citation type="journal article" date="2019" name="ACS Chem. Biol.">
        <title>Identification and Mobilization of a Cryptic Antibiotic Biosynthesis Gene Locus from a Human-Pathogenic Nocardia Isolate.</title>
        <authorList>
            <person name="Herisse M."/>
            <person name="Ishida K."/>
            <person name="Porter J.L."/>
            <person name="Howden B."/>
            <person name="Hertweck C."/>
            <person name="Stinear T.P."/>
            <person name="Pidot S.J."/>
        </authorList>
    </citation>
    <scope>NUCLEOTIDE SEQUENCE [LARGE SCALE GENOMIC DNA]</scope>
    <source>
        <strain evidence="3 4">AUSMDU00012717</strain>
    </source>
</reference>
<dbReference type="InterPro" id="IPR024344">
    <property type="entry name" value="MDMPI_metal-binding"/>
</dbReference>
<dbReference type="Pfam" id="PF11716">
    <property type="entry name" value="MDMPI_N"/>
    <property type="match status" value="1"/>
</dbReference>
<feature type="domain" description="Mycothiol-dependent maleylpyruvate isomerase metal-binding" evidence="2">
    <location>
        <begin position="38"/>
        <end position="173"/>
    </location>
</feature>
<dbReference type="KEGG" id="nah:F5544_45100"/>
<accession>A0A6G9YVG2</accession>
<organism evidence="3 4">
    <name type="scientific">Nocardia arthritidis</name>
    <dbReference type="NCBI Taxonomy" id="228602"/>
    <lineage>
        <taxon>Bacteria</taxon>
        <taxon>Bacillati</taxon>
        <taxon>Actinomycetota</taxon>
        <taxon>Actinomycetes</taxon>
        <taxon>Mycobacteriales</taxon>
        <taxon>Nocardiaceae</taxon>
        <taxon>Nocardia</taxon>
    </lineage>
</organism>
<evidence type="ECO:0000313" key="3">
    <source>
        <dbReference type="EMBL" id="QIS16823.1"/>
    </source>
</evidence>
<evidence type="ECO:0000259" key="1">
    <source>
        <dbReference type="Pfam" id="PF08608"/>
    </source>
</evidence>
<dbReference type="GO" id="GO:0046872">
    <property type="term" value="F:metal ion binding"/>
    <property type="evidence" value="ECO:0007669"/>
    <property type="project" value="InterPro"/>
</dbReference>
<dbReference type="Pfam" id="PF08608">
    <property type="entry name" value="Wyosine_form"/>
    <property type="match status" value="1"/>
</dbReference>
<dbReference type="Gene3D" id="1.20.120.450">
    <property type="entry name" value="dinb family like domain"/>
    <property type="match status" value="1"/>
</dbReference>
<gene>
    <name evidence="3" type="ORF">F5544_45100</name>
</gene>
<dbReference type="InterPro" id="IPR013917">
    <property type="entry name" value="tRNA_wybutosine-synth"/>
</dbReference>
<dbReference type="Proteomes" id="UP000503540">
    <property type="component" value="Chromosome"/>
</dbReference>
<name>A0A6G9YVG2_9NOCA</name>
<dbReference type="InterPro" id="IPR017518">
    <property type="entry name" value="CHP03084"/>
</dbReference>
<evidence type="ECO:0000259" key="2">
    <source>
        <dbReference type="Pfam" id="PF11716"/>
    </source>
</evidence>
<dbReference type="EMBL" id="CP046172">
    <property type="protein sequence ID" value="QIS16823.1"/>
    <property type="molecule type" value="Genomic_DNA"/>
</dbReference>
<dbReference type="NCBIfam" id="TIGR03083">
    <property type="entry name" value="maleylpyruvate isomerase family mycothiol-dependent enzyme"/>
    <property type="match status" value="1"/>
</dbReference>
<dbReference type="InterPro" id="IPR034660">
    <property type="entry name" value="DinB/YfiT-like"/>
</dbReference>
<feature type="domain" description="tRNA wybutosine-synthesis" evidence="1">
    <location>
        <begin position="209"/>
        <end position="256"/>
    </location>
</feature>